<dbReference type="InterPro" id="IPR036188">
    <property type="entry name" value="FAD/NAD-bd_sf"/>
</dbReference>
<evidence type="ECO:0000259" key="1">
    <source>
        <dbReference type="Pfam" id="PF01494"/>
    </source>
</evidence>
<keyword evidence="3" id="KW-1185">Reference proteome</keyword>
<gene>
    <name evidence="2" type="ORF">G3T36_06495</name>
</gene>
<accession>A0A6L9XWD4</accession>
<sequence length="354" mass="37242">MSTGHGSGALDADVLVVGGGPVGLAAAIEASAAGFGVLVVEQRSGPIDKACGEGLMPGALAALHRLGVDPVGHDFHGIAYVSATQRVEHRFDGDVGRGVRRTVLHAAMADRVAELRIPVLRGRVGALTQGDGRVRVDWEGGGASAAWVIAADGLHSTVRRLVGCERPPVRAAKRRFGIRRHFEVAPWNDLVEVHWTPDVEAYVTPVDAGSVGVALLGPPHVDFDEALARIPELSRRLAGAAALSSTRGAGPLRQRTTRRVAGRVLLAGDASGYVDALTGEGLRVGFAQARSAVHSIADGDPSRYERAWSRDTRDFRILTSALVAAARSPLRERIVPAAVASPALFGRIVDRLAR</sequence>
<dbReference type="PANTHER" id="PTHR42685">
    <property type="entry name" value="GERANYLGERANYL DIPHOSPHATE REDUCTASE"/>
    <property type="match status" value="1"/>
</dbReference>
<dbReference type="InterPro" id="IPR002938">
    <property type="entry name" value="FAD-bd"/>
</dbReference>
<organism evidence="2 3">
    <name type="scientific">Leifsonia tongyongensis</name>
    <dbReference type="NCBI Taxonomy" id="1268043"/>
    <lineage>
        <taxon>Bacteria</taxon>
        <taxon>Bacillati</taxon>
        <taxon>Actinomycetota</taxon>
        <taxon>Actinomycetes</taxon>
        <taxon>Micrococcales</taxon>
        <taxon>Microbacteriaceae</taxon>
        <taxon>Leifsonia</taxon>
    </lineage>
</organism>
<dbReference type="SUPFAM" id="SSF51905">
    <property type="entry name" value="FAD/NAD(P)-binding domain"/>
    <property type="match status" value="1"/>
</dbReference>
<proteinExistence type="predicted"/>
<dbReference type="PANTHER" id="PTHR42685:SF19">
    <property type="entry name" value="POSSIBLE OXIDOREDUCTASE"/>
    <property type="match status" value="1"/>
</dbReference>
<dbReference type="RefSeq" id="WP_163288722.1">
    <property type="nucleotide sequence ID" value="NZ_JAAGWY010000001.1"/>
</dbReference>
<reference evidence="2 3" key="1">
    <citation type="journal article" date="2014" name="J. Microbiol.">
        <title>Diaminobutyricibacter tongyongensis gen. nov., sp. nov. and Homoserinibacter gongjuensis gen. nov., sp. nov. belong to the family Microbacteriaceae.</title>
        <authorList>
            <person name="Kim S.J."/>
            <person name="Ahn J.H."/>
            <person name="Weon H.Y."/>
            <person name="Hamada M."/>
            <person name="Suzuki K."/>
            <person name="Kwon S.W."/>
        </authorList>
    </citation>
    <scope>NUCLEOTIDE SEQUENCE [LARGE SCALE GENOMIC DNA]</scope>
    <source>
        <strain evidence="2 3">NBRC 108724</strain>
    </source>
</reference>
<dbReference type="Gene3D" id="3.50.50.60">
    <property type="entry name" value="FAD/NAD(P)-binding domain"/>
    <property type="match status" value="1"/>
</dbReference>
<dbReference type="PRINTS" id="PR00420">
    <property type="entry name" value="RNGMNOXGNASE"/>
</dbReference>
<protein>
    <submittedName>
        <fullName evidence="2">Monooxygenase</fullName>
    </submittedName>
</protein>
<dbReference type="AlphaFoldDB" id="A0A6L9XWD4"/>
<dbReference type="GO" id="GO:0004497">
    <property type="term" value="F:monooxygenase activity"/>
    <property type="evidence" value="ECO:0007669"/>
    <property type="project" value="UniProtKB-KW"/>
</dbReference>
<dbReference type="InterPro" id="IPR050407">
    <property type="entry name" value="Geranylgeranyl_reductase"/>
</dbReference>
<comment type="caution">
    <text evidence="2">The sequence shown here is derived from an EMBL/GenBank/DDBJ whole genome shotgun (WGS) entry which is preliminary data.</text>
</comment>
<dbReference type="GO" id="GO:0071949">
    <property type="term" value="F:FAD binding"/>
    <property type="evidence" value="ECO:0007669"/>
    <property type="project" value="InterPro"/>
</dbReference>
<evidence type="ECO:0000313" key="3">
    <source>
        <dbReference type="Proteomes" id="UP000474967"/>
    </source>
</evidence>
<keyword evidence="2" id="KW-0560">Oxidoreductase</keyword>
<dbReference type="Proteomes" id="UP000474967">
    <property type="component" value="Unassembled WGS sequence"/>
</dbReference>
<keyword evidence="2" id="KW-0503">Monooxygenase</keyword>
<feature type="domain" description="FAD-binding" evidence="1">
    <location>
        <begin position="11"/>
        <end position="293"/>
    </location>
</feature>
<evidence type="ECO:0000313" key="2">
    <source>
        <dbReference type="EMBL" id="NEN05517.1"/>
    </source>
</evidence>
<dbReference type="Pfam" id="PF01494">
    <property type="entry name" value="FAD_binding_3"/>
    <property type="match status" value="1"/>
</dbReference>
<dbReference type="EMBL" id="JAAGWY010000001">
    <property type="protein sequence ID" value="NEN05517.1"/>
    <property type="molecule type" value="Genomic_DNA"/>
</dbReference>
<name>A0A6L9XWD4_9MICO</name>